<dbReference type="Pfam" id="PF01527">
    <property type="entry name" value="HTH_Tnp_1"/>
    <property type="match status" value="1"/>
</dbReference>
<feature type="region of interest" description="Disordered" evidence="1">
    <location>
        <begin position="593"/>
        <end position="612"/>
    </location>
</feature>
<keyword evidence="2" id="KW-0472">Membrane</keyword>
<dbReference type="PANTHER" id="PTHR23028">
    <property type="entry name" value="ACETYLTRANSFERASE"/>
    <property type="match status" value="1"/>
</dbReference>
<dbReference type="Proteomes" id="UP000466514">
    <property type="component" value="Chromosome"/>
</dbReference>
<dbReference type="InterPro" id="IPR002514">
    <property type="entry name" value="Transposase_8"/>
</dbReference>
<feature type="transmembrane region" description="Helical" evidence="2">
    <location>
        <begin position="61"/>
        <end position="81"/>
    </location>
</feature>
<feature type="domain" description="Acyltransferase 3" evidence="3">
    <location>
        <begin position="14"/>
        <end position="326"/>
    </location>
</feature>
<dbReference type="GO" id="GO:0016020">
    <property type="term" value="C:membrane"/>
    <property type="evidence" value="ECO:0007669"/>
    <property type="project" value="TreeGrafter"/>
</dbReference>
<dbReference type="Gene3D" id="1.10.10.10">
    <property type="entry name" value="Winged helix-like DNA-binding domain superfamily/Winged helix DNA-binding domain"/>
    <property type="match status" value="1"/>
</dbReference>
<keyword evidence="2" id="KW-1133">Transmembrane helix</keyword>
<keyword evidence="2" id="KW-0812">Transmembrane</keyword>
<feature type="transmembrane region" description="Helical" evidence="2">
    <location>
        <begin position="223"/>
        <end position="240"/>
    </location>
</feature>
<evidence type="ECO:0000259" key="3">
    <source>
        <dbReference type="Pfam" id="PF01757"/>
    </source>
</evidence>
<feature type="transmembrane region" description="Helical" evidence="2">
    <location>
        <begin position="200"/>
        <end position="216"/>
    </location>
</feature>
<dbReference type="GO" id="GO:0004803">
    <property type="term" value="F:transposase activity"/>
    <property type="evidence" value="ECO:0007669"/>
    <property type="project" value="InterPro"/>
</dbReference>
<feature type="transmembrane region" description="Helical" evidence="2">
    <location>
        <begin position="361"/>
        <end position="381"/>
    </location>
</feature>
<evidence type="ECO:0000256" key="1">
    <source>
        <dbReference type="SAM" id="MobiDB-lite"/>
    </source>
</evidence>
<dbReference type="GO" id="GO:0009103">
    <property type="term" value="P:lipopolysaccharide biosynthetic process"/>
    <property type="evidence" value="ECO:0007669"/>
    <property type="project" value="TreeGrafter"/>
</dbReference>
<evidence type="ECO:0000256" key="2">
    <source>
        <dbReference type="SAM" id="Phobius"/>
    </source>
</evidence>
<protein>
    <recommendedName>
        <fullName evidence="3">Acyltransferase 3 domain-containing protein</fullName>
    </recommendedName>
</protein>
<gene>
    <name evidence="4" type="ORF">MPSYJ_50030</name>
</gene>
<keyword evidence="5" id="KW-1185">Reference proteome</keyword>
<dbReference type="GO" id="GO:0006313">
    <property type="term" value="P:DNA transposition"/>
    <property type="evidence" value="ECO:0007669"/>
    <property type="project" value="InterPro"/>
</dbReference>
<dbReference type="EMBL" id="AP022574">
    <property type="protein sequence ID" value="BBX71542.1"/>
    <property type="molecule type" value="Genomic_DNA"/>
</dbReference>
<name>A0A7I7MI51_9MYCO</name>
<dbReference type="InterPro" id="IPR002656">
    <property type="entry name" value="Acyl_transf_3_dom"/>
</dbReference>
<feature type="transmembrane region" description="Helical" evidence="2">
    <location>
        <begin position="162"/>
        <end position="180"/>
    </location>
</feature>
<sequence length="646" mass="70981">MVAVLTVFANHLWNWPSGGFIGVDVFFVISGFLITGNLLRDAEKRGTVSFQQFYWNRVRRIVPAATVVLLLTYLAAVLVFLPFRAREVGVDAIFAFAFLSNWWFGFKGTDYFRASTDTVSPLQHYWSLSIEEQFYFVWPALIFLISVFVLRKAWTHQHRMQLAAAAMGGIVAVSLGWAIYRTHTAAIAAYFDTFSRVWELGVGALLACSVGLLERIPTALKPLLSWAGLGLIVASLFLLSDGASGFPAPWALLPVAGAALVIAAGVGGEPQYQAFLRNPLSGYIGDVSYSLYLVHWPIIVIVAELMNSGPGYDLAIIALGFGLAIASYHFVENPLRKADWSKFRYTAHEIRRRRYAPQKSIEYAAVAALSLIAVGVTAFAIRPVEPPTLPPSVIAQAPEAEAPGTAPVGPLGAELQNEIGEALKATEWPNLTPPMEQAIGGQMAPSEVVACGQVDLYSVEKCTWGSPDAPFRMFVVGDSIALAYAGPLTKLVADSNGQMQVHVAPLAGCQFSNDQIFNADEKSVAVNYPRFCSDLYRRIRNMPRQYSPEFRDRALRMLDTTMEASEVSEFEAIKSVSSKLGISEESLRRWRRKAQVDAGERPGTSSSEHAEIRRLKREVADLRRANEILKSASAFFAAELDRPATK</sequence>
<dbReference type="SUPFAM" id="SSF46689">
    <property type="entry name" value="Homeodomain-like"/>
    <property type="match status" value="1"/>
</dbReference>
<dbReference type="PANTHER" id="PTHR23028:SF53">
    <property type="entry name" value="ACYL_TRANSF_3 DOMAIN-CONTAINING PROTEIN"/>
    <property type="match status" value="1"/>
</dbReference>
<dbReference type="GO" id="GO:0003677">
    <property type="term" value="F:DNA binding"/>
    <property type="evidence" value="ECO:0007669"/>
    <property type="project" value="InterPro"/>
</dbReference>
<dbReference type="InterPro" id="IPR036388">
    <property type="entry name" value="WH-like_DNA-bd_sf"/>
</dbReference>
<organism evidence="4 5">
    <name type="scientific">Mycolicibacterium psychrotolerans</name>
    <dbReference type="NCBI Taxonomy" id="216929"/>
    <lineage>
        <taxon>Bacteria</taxon>
        <taxon>Bacillati</taxon>
        <taxon>Actinomycetota</taxon>
        <taxon>Actinomycetes</taxon>
        <taxon>Mycobacteriales</taxon>
        <taxon>Mycobacteriaceae</taxon>
        <taxon>Mycolicibacterium</taxon>
    </lineage>
</organism>
<dbReference type="GO" id="GO:0016747">
    <property type="term" value="F:acyltransferase activity, transferring groups other than amino-acyl groups"/>
    <property type="evidence" value="ECO:0007669"/>
    <property type="project" value="InterPro"/>
</dbReference>
<accession>A0A7I7MI51</accession>
<feature type="transmembrane region" description="Helical" evidence="2">
    <location>
        <begin position="312"/>
        <end position="331"/>
    </location>
</feature>
<dbReference type="InterPro" id="IPR050879">
    <property type="entry name" value="Acyltransferase_3"/>
</dbReference>
<evidence type="ECO:0000313" key="4">
    <source>
        <dbReference type="EMBL" id="BBX71542.1"/>
    </source>
</evidence>
<dbReference type="AlphaFoldDB" id="A0A7I7MI51"/>
<feature type="transmembrane region" description="Helical" evidence="2">
    <location>
        <begin position="287"/>
        <end position="306"/>
    </location>
</feature>
<dbReference type="InterPro" id="IPR009057">
    <property type="entry name" value="Homeodomain-like_sf"/>
</dbReference>
<proteinExistence type="predicted"/>
<dbReference type="Pfam" id="PF01757">
    <property type="entry name" value="Acyl_transf_3"/>
    <property type="match status" value="1"/>
</dbReference>
<feature type="transmembrane region" description="Helical" evidence="2">
    <location>
        <begin position="20"/>
        <end position="40"/>
    </location>
</feature>
<dbReference type="KEGG" id="mpsc:MPSYJ_50030"/>
<evidence type="ECO:0000313" key="5">
    <source>
        <dbReference type="Proteomes" id="UP000466514"/>
    </source>
</evidence>
<feature type="transmembrane region" description="Helical" evidence="2">
    <location>
        <begin position="246"/>
        <end position="266"/>
    </location>
</feature>
<reference evidence="4 5" key="1">
    <citation type="journal article" date="2019" name="Emerg. Microbes Infect.">
        <title>Comprehensive subspecies identification of 175 nontuberculous mycobacteria species based on 7547 genomic profiles.</title>
        <authorList>
            <person name="Matsumoto Y."/>
            <person name="Kinjo T."/>
            <person name="Motooka D."/>
            <person name="Nabeya D."/>
            <person name="Jung N."/>
            <person name="Uechi K."/>
            <person name="Horii T."/>
            <person name="Iida T."/>
            <person name="Fujita J."/>
            <person name="Nakamura S."/>
        </authorList>
    </citation>
    <scope>NUCLEOTIDE SEQUENCE [LARGE SCALE GENOMIC DNA]</scope>
    <source>
        <strain evidence="4 5">JCM 13323</strain>
    </source>
</reference>
<feature type="transmembrane region" description="Helical" evidence="2">
    <location>
        <begin position="133"/>
        <end position="150"/>
    </location>
</feature>